<dbReference type="HOGENOM" id="CLU_2106391_0_0_6"/>
<dbReference type="Proteomes" id="UP000003374">
    <property type="component" value="Unassembled WGS sequence"/>
</dbReference>
<dbReference type="AlphaFoldDB" id="A4BN35"/>
<evidence type="ECO:0000313" key="1">
    <source>
        <dbReference type="EMBL" id="EAR22634.1"/>
    </source>
</evidence>
<dbReference type="eggNOG" id="ENOG502ZHRV">
    <property type="taxonomic scope" value="Bacteria"/>
</dbReference>
<gene>
    <name evidence="1" type="ORF">NB231_09288</name>
</gene>
<name>A4BN35_9GAMM</name>
<keyword evidence="2" id="KW-1185">Reference proteome</keyword>
<proteinExistence type="predicted"/>
<sequence length="115" mass="12953">MSSLVNELEKPTLWTEGEGRWMDAGTTEVAAIDSGGSRVGMFSKICCPVLEIHFGGWGGHRPMRIRKRKRFGPKWKSEGFEVPFEAKGQHNPRRGKGPCFVHATEGRRIRGLRKC</sequence>
<accession>A4BN35</accession>
<dbReference type="STRING" id="314278.NB231_09288"/>
<reference evidence="1 2" key="1">
    <citation type="submission" date="2006-02" db="EMBL/GenBank/DDBJ databases">
        <authorList>
            <person name="Waterbury J."/>
            <person name="Ferriera S."/>
            <person name="Johnson J."/>
            <person name="Kravitz S."/>
            <person name="Halpern A."/>
            <person name="Remington K."/>
            <person name="Beeson K."/>
            <person name="Tran B."/>
            <person name="Rogers Y.-H."/>
            <person name="Friedman R."/>
            <person name="Venter J.C."/>
        </authorList>
    </citation>
    <scope>NUCLEOTIDE SEQUENCE [LARGE SCALE GENOMIC DNA]</scope>
    <source>
        <strain evidence="1 2">Nb-231</strain>
    </source>
</reference>
<comment type="caution">
    <text evidence="1">The sequence shown here is derived from an EMBL/GenBank/DDBJ whole genome shotgun (WGS) entry which is preliminary data.</text>
</comment>
<evidence type="ECO:0000313" key="2">
    <source>
        <dbReference type="Proteomes" id="UP000003374"/>
    </source>
</evidence>
<dbReference type="EMBL" id="AAOF01000002">
    <property type="protein sequence ID" value="EAR22634.1"/>
    <property type="molecule type" value="Genomic_DNA"/>
</dbReference>
<protein>
    <submittedName>
        <fullName evidence="1">Uncharacterized protein</fullName>
    </submittedName>
</protein>
<organism evidence="1 2">
    <name type="scientific">Nitrococcus mobilis Nb-231</name>
    <dbReference type="NCBI Taxonomy" id="314278"/>
    <lineage>
        <taxon>Bacteria</taxon>
        <taxon>Pseudomonadati</taxon>
        <taxon>Pseudomonadota</taxon>
        <taxon>Gammaproteobacteria</taxon>
        <taxon>Chromatiales</taxon>
        <taxon>Ectothiorhodospiraceae</taxon>
        <taxon>Nitrococcus</taxon>
    </lineage>
</organism>